<sequence length="90" mass="9638">MANGVRAADSSEAMNEEHVTALWSAFKEGKPVICSRDDNQMAVAVDGAMGLYRLICVGCGHSTPWFEAKMRGVRIRGMSSRPPPGSIRGG</sequence>
<reference evidence="1 2" key="1">
    <citation type="submission" date="2021-12" db="EMBL/GenBank/DDBJ databases">
        <title>Discovery of the Pendulisporaceae a myxobacterial family with distinct sporulation behavior and unique specialized metabolism.</title>
        <authorList>
            <person name="Garcia R."/>
            <person name="Popoff A."/>
            <person name="Bader C.D."/>
            <person name="Loehr J."/>
            <person name="Walesch S."/>
            <person name="Walt C."/>
            <person name="Boldt J."/>
            <person name="Bunk B."/>
            <person name="Haeckl F.J.F.P.J."/>
            <person name="Gunesch A.P."/>
            <person name="Birkelbach J."/>
            <person name="Nuebel U."/>
            <person name="Pietschmann T."/>
            <person name="Bach T."/>
            <person name="Mueller R."/>
        </authorList>
    </citation>
    <scope>NUCLEOTIDE SEQUENCE [LARGE SCALE GENOMIC DNA]</scope>
    <source>
        <strain evidence="1 2">MSr12523</strain>
    </source>
</reference>
<dbReference type="RefSeq" id="WP_394848920.1">
    <property type="nucleotide sequence ID" value="NZ_CP089982.1"/>
</dbReference>
<keyword evidence="2" id="KW-1185">Reference proteome</keyword>
<gene>
    <name evidence="1" type="ORF">LZC95_15890</name>
</gene>
<dbReference type="EMBL" id="CP089982">
    <property type="protein sequence ID" value="WXA98308.1"/>
    <property type="molecule type" value="Genomic_DNA"/>
</dbReference>
<name>A0ABZ2KI13_9BACT</name>
<dbReference type="Proteomes" id="UP001379533">
    <property type="component" value="Chromosome"/>
</dbReference>
<protein>
    <submittedName>
        <fullName evidence="1">Uncharacterized protein</fullName>
    </submittedName>
</protein>
<organism evidence="1 2">
    <name type="scientific">Pendulispora brunnea</name>
    <dbReference type="NCBI Taxonomy" id="2905690"/>
    <lineage>
        <taxon>Bacteria</taxon>
        <taxon>Pseudomonadati</taxon>
        <taxon>Myxococcota</taxon>
        <taxon>Myxococcia</taxon>
        <taxon>Myxococcales</taxon>
        <taxon>Sorangiineae</taxon>
        <taxon>Pendulisporaceae</taxon>
        <taxon>Pendulispora</taxon>
    </lineage>
</organism>
<proteinExistence type="predicted"/>
<evidence type="ECO:0000313" key="2">
    <source>
        <dbReference type="Proteomes" id="UP001379533"/>
    </source>
</evidence>
<evidence type="ECO:0000313" key="1">
    <source>
        <dbReference type="EMBL" id="WXA98308.1"/>
    </source>
</evidence>
<accession>A0ABZ2KI13</accession>